<evidence type="ECO:0000256" key="2">
    <source>
        <dbReference type="SAM" id="SignalP"/>
    </source>
</evidence>
<feature type="signal peptide" evidence="2">
    <location>
        <begin position="1"/>
        <end position="20"/>
    </location>
</feature>
<evidence type="ECO:0000313" key="3">
    <source>
        <dbReference type="EMBL" id="THG00642.1"/>
    </source>
</evidence>
<accession>A0A4S4DDC0</accession>
<dbReference type="AlphaFoldDB" id="A0A4S4DDC0"/>
<comment type="caution">
    <text evidence="3">The sequence shown here is derived from an EMBL/GenBank/DDBJ whole genome shotgun (WGS) entry which is preliminary data.</text>
</comment>
<evidence type="ECO:0000313" key="4">
    <source>
        <dbReference type="Proteomes" id="UP000306102"/>
    </source>
</evidence>
<organism evidence="3 4">
    <name type="scientific">Camellia sinensis var. sinensis</name>
    <name type="common">China tea</name>
    <dbReference type="NCBI Taxonomy" id="542762"/>
    <lineage>
        <taxon>Eukaryota</taxon>
        <taxon>Viridiplantae</taxon>
        <taxon>Streptophyta</taxon>
        <taxon>Embryophyta</taxon>
        <taxon>Tracheophyta</taxon>
        <taxon>Spermatophyta</taxon>
        <taxon>Magnoliopsida</taxon>
        <taxon>eudicotyledons</taxon>
        <taxon>Gunneridae</taxon>
        <taxon>Pentapetalae</taxon>
        <taxon>asterids</taxon>
        <taxon>Ericales</taxon>
        <taxon>Theaceae</taxon>
        <taxon>Camellia</taxon>
    </lineage>
</organism>
<keyword evidence="4" id="KW-1185">Reference proteome</keyword>
<feature type="chain" id="PRO_5020287442" evidence="2">
    <location>
        <begin position="21"/>
        <end position="240"/>
    </location>
</feature>
<dbReference type="EMBL" id="SDRB02011621">
    <property type="protein sequence ID" value="THG00642.1"/>
    <property type="molecule type" value="Genomic_DNA"/>
</dbReference>
<keyword evidence="2" id="KW-0732">Signal</keyword>
<gene>
    <name evidence="3" type="ORF">TEA_011645</name>
</gene>
<proteinExistence type="predicted"/>
<feature type="region of interest" description="Disordered" evidence="1">
    <location>
        <begin position="88"/>
        <end position="110"/>
    </location>
</feature>
<reference evidence="3 4" key="1">
    <citation type="journal article" date="2018" name="Proc. Natl. Acad. Sci. U.S.A.">
        <title>Draft genome sequence of Camellia sinensis var. sinensis provides insights into the evolution of the tea genome and tea quality.</title>
        <authorList>
            <person name="Wei C."/>
            <person name="Yang H."/>
            <person name="Wang S."/>
            <person name="Zhao J."/>
            <person name="Liu C."/>
            <person name="Gao L."/>
            <person name="Xia E."/>
            <person name="Lu Y."/>
            <person name="Tai Y."/>
            <person name="She G."/>
            <person name="Sun J."/>
            <person name="Cao H."/>
            <person name="Tong W."/>
            <person name="Gao Q."/>
            <person name="Li Y."/>
            <person name="Deng W."/>
            <person name="Jiang X."/>
            <person name="Wang W."/>
            <person name="Chen Q."/>
            <person name="Zhang S."/>
            <person name="Li H."/>
            <person name="Wu J."/>
            <person name="Wang P."/>
            <person name="Li P."/>
            <person name="Shi C."/>
            <person name="Zheng F."/>
            <person name="Jian J."/>
            <person name="Huang B."/>
            <person name="Shan D."/>
            <person name="Shi M."/>
            <person name="Fang C."/>
            <person name="Yue Y."/>
            <person name="Li F."/>
            <person name="Li D."/>
            <person name="Wei S."/>
            <person name="Han B."/>
            <person name="Jiang C."/>
            <person name="Yin Y."/>
            <person name="Xia T."/>
            <person name="Zhang Z."/>
            <person name="Bennetzen J.L."/>
            <person name="Zhao S."/>
            <person name="Wan X."/>
        </authorList>
    </citation>
    <scope>NUCLEOTIDE SEQUENCE [LARGE SCALE GENOMIC DNA]</scope>
    <source>
        <strain evidence="4">cv. Shuchazao</strain>
        <tissue evidence="3">Leaf</tissue>
    </source>
</reference>
<dbReference type="Proteomes" id="UP000306102">
    <property type="component" value="Unassembled WGS sequence"/>
</dbReference>
<protein>
    <submittedName>
        <fullName evidence="3">Uncharacterized protein</fullName>
    </submittedName>
</protein>
<sequence>MRWCWTLLRAMMMIQRMIFPRKIYVRGMACRSQRRSLLGYCLVVDSGQHLVPEEGVSEQGRWPDLVDGLAIVVRPEVVEDEVVLDTAASDDDDPKDDFPTENLCSGDGMPQPEEVSAWILSRINEGRISDLLVQGITLGLYKAIDIEIIGLEYIEIFLELIARVLRVVALRCSVITLDRDDFAEAIKTVCDFLAQIRSTTNQAKFRALIWELTRNRKKMIGLDPRERMDCEIEEGRRDND</sequence>
<evidence type="ECO:0000256" key="1">
    <source>
        <dbReference type="SAM" id="MobiDB-lite"/>
    </source>
</evidence>
<name>A0A4S4DDC0_CAMSN</name>